<gene>
    <name evidence="1" type="ORF">HPB49_019938</name>
</gene>
<accession>A0ACB8D7R7</accession>
<dbReference type="Proteomes" id="UP000821865">
    <property type="component" value="Chromosome 3"/>
</dbReference>
<evidence type="ECO:0000313" key="1">
    <source>
        <dbReference type="EMBL" id="KAH7960446.1"/>
    </source>
</evidence>
<protein>
    <submittedName>
        <fullName evidence="1">Uncharacterized protein</fullName>
    </submittedName>
</protein>
<proteinExistence type="predicted"/>
<organism evidence="1 2">
    <name type="scientific">Dermacentor silvarum</name>
    <name type="common">Tick</name>
    <dbReference type="NCBI Taxonomy" id="543639"/>
    <lineage>
        <taxon>Eukaryota</taxon>
        <taxon>Metazoa</taxon>
        <taxon>Ecdysozoa</taxon>
        <taxon>Arthropoda</taxon>
        <taxon>Chelicerata</taxon>
        <taxon>Arachnida</taxon>
        <taxon>Acari</taxon>
        <taxon>Parasitiformes</taxon>
        <taxon>Ixodida</taxon>
        <taxon>Ixodoidea</taxon>
        <taxon>Ixodidae</taxon>
        <taxon>Rhipicephalinae</taxon>
        <taxon>Dermacentor</taxon>
    </lineage>
</organism>
<name>A0ACB8D7R7_DERSI</name>
<evidence type="ECO:0000313" key="2">
    <source>
        <dbReference type="Proteomes" id="UP000821865"/>
    </source>
</evidence>
<sequence>MPFYVLVIQSVISEYVFVSFTVTIVAHAVDKGLELHQGNEVVVYSAVGLLVGRIIVPFATDKIRFSRCPTTAFCYLVAAVCMLLLARVKSFAGMILLTIVMGVAQGYILCIKTVLIADYVGVSGVSFCCGVGGLVTIPVWLCGPAIIGFFRDTKGSYDLLYVTFAALCFLVAMLLAYLSCRDVAHRKSRRKECVRDDGSSEMRPMNKDMITSKLEECIDC</sequence>
<dbReference type="EMBL" id="CM023472">
    <property type="protein sequence ID" value="KAH7960446.1"/>
    <property type="molecule type" value="Genomic_DNA"/>
</dbReference>
<comment type="caution">
    <text evidence="1">The sequence shown here is derived from an EMBL/GenBank/DDBJ whole genome shotgun (WGS) entry which is preliminary data.</text>
</comment>
<reference evidence="1" key="1">
    <citation type="submission" date="2020-05" db="EMBL/GenBank/DDBJ databases">
        <title>Large-scale comparative analyses of tick genomes elucidate their genetic diversity and vector capacities.</title>
        <authorList>
            <person name="Jia N."/>
            <person name="Wang J."/>
            <person name="Shi W."/>
            <person name="Du L."/>
            <person name="Sun Y."/>
            <person name="Zhan W."/>
            <person name="Jiang J."/>
            <person name="Wang Q."/>
            <person name="Zhang B."/>
            <person name="Ji P."/>
            <person name="Sakyi L.B."/>
            <person name="Cui X."/>
            <person name="Yuan T."/>
            <person name="Jiang B."/>
            <person name="Yang W."/>
            <person name="Lam T.T.-Y."/>
            <person name="Chang Q."/>
            <person name="Ding S."/>
            <person name="Wang X."/>
            <person name="Zhu J."/>
            <person name="Ruan X."/>
            <person name="Zhao L."/>
            <person name="Wei J."/>
            <person name="Que T."/>
            <person name="Du C."/>
            <person name="Cheng J."/>
            <person name="Dai P."/>
            <person name="Han X."/>
            <person name="Huang E."/>
            <person name="Gao Y."/>
            <person name="Liu J."/>
            <person name="Shao H."/>
            <person name="Ye R."/>
            <person name="Li L."/>
            <person name="Wei W."/>
            <person name="Wang X."/>
            <person name="Wang C."/>
            <person name="Yang T."/>
            <person name="Huo Q."/>
            <person name="Li W."/>
            <person name="Guo W."/>
            <person name="Chen H."/>
            <person name="Zhou L."/>
            <person name="Ni X."/>
            <person name="Tian J."/>
            <person name="Zhou Y."/>
            <person name="Sheng Y."/>
            <person name="Liu T."/>
            <person name="Pan Y."/>
            <person name="Xia L."/>
            <person name="Li J."/>
            <person name="Zhao F."/>
            <person name="Cao W."/>
        </authorList>
    </citation>
    <scope>NUCLEOTIDE SEQUENCE</scope>
    <source>
        <strain evidence="1">Dsil-2018</strain>
    </source>
</reference>
<keyword evidence="2" id="KW-1185">Reference proteome</keyword>